<accession>A0A3E0VK78</accession>
<dbReference type="PROSITE" id="PS00062">
    <property type="entry name" value="ALDOKETO_REDUCTASE_2"/>
    <property type="match status" value="1"/>
</dbReference>
<dbReference type="EMBL" id="NBWZ01000001">
    <property type="protein sequence ID" value="RFA09853.1"/>
    <property type="molecule type" value="Genomic_DNA"/>
</dbReference>
<dbReference type="InterPro" id="IPR018170">
    <property type="entry name" value="Aldo/ket_reductase_CS"/>
</dbReference>
<evidence type="ECO:0000256" key="2">
    <source>
        <dbReference type="ARBA" id="ARBA00022857"/>
    </source>
</evidence>
<keyword evidence="2" id="KW-0521">NADP</keyword>
<dbReference type="SUPFAM" id="SSF51430">
    <property type="entry name" value="NAD(P)-linked oxidoreductase"/>
    <property type="match status" value="1"/>
</dbReference>
<dbReference type="RefSeq" id="WP_116415253.1">
    <property type="nucleotide sequence ID" value="NZ_NBWZ01000001.1"/>
</dbReference>
<organism evidence="8 9">
    <name type="scientific">Subtercola boreus</name>
    <dbReference type="NCBI Taxonomy" id="120213"/>
    <lineage>
        <taxon>Bacteria</taxon>
        <taxon>Bacillati</taxon>
        <taxon>Actinomycetota</taxon>
        <taxon>Actinomycetes</taxon>
        <taxon>Micrococcales</taxon>
        <taxon>Microbacteriaceae</taxon>
        <taxon>Subtercola</taxon>
    </lineage>
</organism>
<feature type="active site" description="Proton donor" evidence="4">
    <location>
        <position position="51"/>
    </location>
</feature>
<dbReference type="OrthoDB" id="9804790at2"/>
<sequence length="274" mass="30114">MTTAPAMPLNDGHTIPQVGLGVYKVTDAEAVDAIGVALDAGYRHIDTATLYDNEVGVGEAVNRSEVDRREIFVTTKVFQDRHGYDEARRSFDESLDRLGLDYVDLFLIHWPAPKQNLYVETWRALERIQADGLARSIGVSNFHTHHLDRLAAETGVVPSVNQVELHPWLPQADLRAYHDAHGILTEAWSPLARGRVLGNPVLDGIAAKHGVSPAQVVIRWHVQLGNVVIPKSITPSRIASNIDVFEFTLDDADLALIAALETGERTGRDPDDVG</sequence>
<evidence type="ECO:0000256" key="1">
    <source>
        <dbReference type="ARBA" id="ARBA00007905"/>
    </source>
</evidence>
<dbReference type="FunFam" id="3.20.20.100:FF:000015">
    <property type="entry name" value="Oxidoreductase, aldo/keto reductase family"/>
    <property type="match status" value="1"/>
</dbReference>
<feature type="site" description="Lowers pKa of active site Tyr" evidence="6">
    <location>
        <position position="76"/>
    </location>
</feature>
<evidence type="ECO:0000256" key="4">
    <source>
        <dbReference type="PIRSR" id="PIRSR000097-1"/>
    </source>
</evidence>
<name>A0A3E0VK78_9MICO</name>
<evidence type="ECO:0000313" key="8">
    <source>
        <dbReference type="EMBL" id="RFA09853.1"/>
    </source>
</evidence>
<evidence type="ECO:0000256" key="3">
    <source>
        <dbReference type="ARBA" id="ARBA00023002"/>
    </source>
</evidence>
<evidence type="ECO:0000259" key="7">
    <source>
        <dbReference type="Pfam" id="PF00248"/>
    </source>
</evidence>
<evidence type="ECO:0000313" key="9">
    <source>
        <dbReference type="Proteomes" id="UP000256486"/>
    </source>
</evidence>
<dbReference type="PANTHER" id="PTHR43827">
    <property type="entry name" value="2,5-DIKETO-D-GLUCONIC ACID REDUCTASE"/>
    <property type="match status" value="1"/>
</dbReference>
<feature type="domain" description="NADP-dependent oxidoreductase" evidence="7">
    <location>
        <begin position="24"/>
        <end position="260"/>
    </location>
</feature>
<dbReference type="AlphaFoldDB" id="A0A3E0VK78"/>
<dbReference type="PROSITE" id="PS00798">
    <property type="entry name" value="ALDOKETO_REDUCTASE_1"/>
    <property type="match status" value="1"/>
</dbReference>
<reference evidence="8 9" key="1">
    <citation type="submission" date="2017-04" db="EMBL/GenBank/DDBJ databases">
        <title>Comparative genome analysis of Subtercola boreus.</title>
        <authorList>
            <person name="Cho Y.-J."/>
            <person name="Cho A."/>
            <person name="Kim O.-S."/>
            <person name="Lee J.-I."/>
        </authorList>
    </citation>
    <scope>NUCLEOTIDE SEQUENCE [LARGE SCALE GENOMIC DNA]</scope>
    <source>
        <strain evidence="8 9">K300</strain>
    </source>
</reference>
<comment type="similarity">
    <text evidence="1">Belongs to the aldo/keto reductase family.</text>
</comment>
<dbReference type="PANTHER" id="PTHR43827:SF3">
    <property type="entry name" value="NADP-DEPENDENT OXIDOREDUCTASE DOMAIN-CONTAINING PROTEIN"/>
    <property type="match status" value="1"/>
</dbReference>
<dbReference type="PRINTS" id="PR00069">
    <property type="entry name" value="ALDKETRDTASE"/>
</dbReference>
<dbReference type="InterPro" id="IPR020471">
    <property type="entry name" value="AKR"/>
</dbReference>
<dbReference type="PROSITE" id="PS00063">
    <property type="entry name" value="ALDOKETO_REDUCTASE_3"/>
    <property type="match status" value="1"/>
</dbReference>
<evidence type="ECO:0000256" key="5">
    <source>
        <dbReference type="PIRSR" id="PIRSR000097-2"/>
    </source>
</evidence>
<keyword evidence="9" id="KW-1185">Reference proteome</keyword>
<proteinExistence type="inferred from homology"/>
<dbReference type="InterPro" id="IPR023210">
    <property type="entry name" value="NADP_OxRdtase_dom"/>
</dbReference>
<dbReference type="GO" id="GO:0016616">
    <property type="term" value="F:oxidoreductase activity, acting on the CH-OH group of donors, NAD or NADP as acceptor"/>
    <property type="evidence" value="ECO:0007669"/>
    <property type="project" value="UniProtKB-ARBA"/>
</dbReference>
<evidence type="ECO:0000256" key="6">
    <source>
        <dbReference type="PIRSR" id="PIRSR000097-3"/>
    </source>
</evidence>
<dbReference type="Pfam" id="PF00248">
    <property type="entry name" value="Aldo_ket_red"/>
    <property type="match status" value="1"/>
</dbReference>
<gene>
    <name evidence="8" type="ORF">B7R54_12045</name>
</gene>
<comment type="caution">
    <text evidence="8">The sequence shown here is derived from an EMBL/GenBank/DDBJ whole genome shotgun (WGS) entry which is preliminary data.</text>
</comment>
<dbReference type="PIRSF" id="PIRSF000097">
    <property type="entry name" value="AKR"/>
    <property type="match status" value="1"/>
</dbReference>
<keyword evidence="3" id="KW-0560">Oxidoreductase</keyword>
<protein>
    <submittedName>
        <fullName evidence="8">Oxidoreductase</fullName>
    </submittedName>
</protein>
<dbReference type="InterPro" id="IPR036812">
    <property type="entry name" value="NAD(P)_OxRdtase_dom_sf"/>
</dbReference>
<dbReference type="Gene3D" id="3.20.20.100">
    <property type="entry name" value="NADP-dependent oxidoreductase domain"/>
    <property type="match status" value="1"/>
</dbReference>
<dbReference type="Proteomes" id="UP000256486">
    <property type="component" value="Unassembled WGS sequence"/>
</dbReference>
<feature type="binding site" evidence="5">
    <location>
        <position position="109"/>
    </location>
    <ligand>
        <name>substrate</name>
    </ligand>
</feature>